<proteinExistence type="predicted"/>
<dbReference type="Proteomes" id="UP000887574">
    <property type="component" value="Unplaced"/>
</dbReference>
<evidence type="ECO:0000313" key="2">
    <source>
        <dbReference type="WBParaSite" id="jg23109"/>
    </source>
</evidence>
<name>A0A915DS85_9BILA</name>
<dbReference type="WBParaSite" id="jg23109">
    <property type="protein sequence ID" value="jg23109"/>
    <property type="gene ID" value="jg23109"/>
</dbReference>
<organism evidence="1 2">
    <name type="scientific">Ditylenchus dipsaci</name>
    <dbReference type="NCBI Taxonomy" id="166011"/>
    <lineage>
        <taxon>Eukaryota</taxon>
        <taxon>Metazoa</taxon>
        <taxon>Ecdysozoa</taxon>
        <taxon>Nematoda</taxon>
        <taxon>Chromadorea</taxon>
        <taxon>Rhabditida</taxon>
        <taxon>Tylenchina</taxon>
        <taxon>Tylenchomorpha</taxon>
        <taxon>Sphaerularioidea</taxon>
        <taxon>Anguinidae</taxon>
        <taxon>Anguininae</taxon>
        <taxon>Ditylenchus</taxon>
    </lineage>
</organism>
<accession>A0A915DS85</accession>
<keyword evidence="1" id="KW-1185">Reference proteome</keyword>
<protein>
    <submittedName>
        <fullName evidence="2">Uncharacterized protein</fullName>
    </submittedName>
</protein>
<sequence length="94" mass="10740">MTAKEKSTKFLIGISPGHIRLTDQQLEQITKPDKKNGNVHFTHIIRDTWLNVRERVVPIQASPTQQWEPLFSLEQLVIAREAVKHAEKGLQSST</sequence>
<evidence type="ECO:0000313" key="1">
    <source>
        <dbReference type="Proteomes" id="UP000887574"/>
    </source>
</evidence>
<dbReference type="AlphaFoldDB" id="A0A915DS85"/>
<reference evidence="2" key="1">
    <citation type="submission" date="2022-11" db="UniProtKB">
        <authorList>
            <consortium name="WormBaseParasite"/>
        </authorList>
    </citation>
    <scope>IDENTIFICATION</scope>
</reference>